<evidence type="ECO:0000313" key="2">
    <source>
        <dbReference type="Proteomes" id="UP001234297"/>
    </source>
</evidence>
<dbReference type="EMBL" id="CM056817">
    <property type="protein sequence ID" value="KAJ8620587.1"/>
    <property type="molecule type" value="Genomic_DNA"/>
</dbReference>
<organism evidence="1 2">
    <name type="scientific">Persea americana</name>
    <name type="common">Avocado</name>
    <dbReference type="NCBI Taxonomy" id="3435"/>
    <lineage>
        <taxon>Eukaryota</taxon>
        <taxon>Viridiplantae</taxon>
        <taxon>Streptophyta</taxon>
        <taxon>Embryophyta</taxon>
        <taxon>Tracheophyta</taxon>
        <taxon>Spermatophyta</taxon>
        <taxon>Magnoliopsida</taxon>
        <taxon>Magnoliidae</taxon>
        <taxon>Laurales</taxon>
        <taxon>Lauraceae</taxon>
        <taxon>Persea</taxon>
    </lineage>
</organism>
<name>A0ACC2KHT7_PERAE</name>
<sequence>MLGKSPSAVGPIISTSTITATWGLRKLNITGALDILLYSRVGQPPHGRRDAQYEHAVQQNDIFLKHIVATVDSVDEKYDSWFLYKIMQTIQHQCVKFSAACSAEFENFKLDECINCRSYENFNKENQEEEMGQVSPDVHTPQPSPFANPMNAPHPPPFETLSARPQTSSYVVPSPTPQPPLFVPSSSTIEPSPYVFPIPTT</sequence>
<dbReference type="Proteomes" id="UP001234297">
    <property type="component" value="Chromosome 9"/>
</dbReference>
<reference evidence="1 2" key="1">
    <citation type="journal article" date="2022" name="Hortic Res">
        <title>A haplotype resolved chromosomal level avocado genome allows analysis of novel avocado genes.</title>
        <authorList>
            <person name="Nath O."/>
            <person name="Fletcher S.J."/>
            <person name="Hayward A."/>
            <person name="Shaw L.M."/>
            <person name="Masouleh A.K."/>
            <person name="Furtado A."/>
            <person name="Henry R.J."/>
            <person name="Mitter N."/>
        </authorList>
    </citation>
    <scope>NUCLEOTIDE SEQUENCE [LARGE SCALE GENOMIC DNA]</scope>
    <source>
        <strain evidence="2">cv. Hass</strain>
    </source>
</reference>
<keyword evidence="2" id="KW-1185">Reference proteome</keyword>
<accession>A0ACC2KHT7</accession>
<proteinExistence type="predicted"/>
<evidence type="ECO:0000313" key="1">
    <source>
        <dbReference type="EMBL" id="KAJ8620587.1"/>
    </source>
</evidence>
<comment type="caution">
    <text evidence="1">The sequence shown here is derived from an EMBL/GenBank/DDBJ whole genome shotgun (WGS) entry which is preliminary data.</text>
</comment>
<gene>
    <name evidence="1" type="ORF">MRB53_029116</name>
</gene>
<protein>
    <submittedName>
        <fullName evidence="1">Uncharacterized protein</fullName>
    </submittedName>
</protein>